<sequence length="427" mass="48465">MAATADARDALFNGAVVRVTQAESSGRHEAVVHQHSLQLYGLLQQATKGDNTTERPRCPINTSGKAKWDAWTARKGMTQEDAKQEYIQLVNTILPMTEAGNRRGMELKRWVPPRTQTRQTLVLHVLVCIGISLVVIHLAIYLAQFINAHCDEESSVLCDFWLNSYWIRLGISWISVGMAFGFFIKANVFQLMSVLYISVKQPRRPAPVQEINTCPHLAMVKKYNLSMGKVGTATEEHPVMTFVPDPSATSFPPSTTPIEFPFDKTADMHFRRFKEPYPDPVEPALVGIETTIEFVFEKWNCVYKQRKLKLKNTAPGFIKRFASAEFIYFVEESLWDHANNILYVRGYNESFAELSLVKNFAIYSIDPENPQWSTMMQTGSVKMSNAFGFLRSTVEGFVKESYTKASNKALAYLKVRLAEEFETPQES</sequence>
<dbReference type="Gene3D" id="1.20.80.10">
    <property type="match status" value="1"/>
</dbReference>
<accession>A0A1W0A9B9</accession>
<dbReference type="Pfam" id="PF00887">
    <property type="entry name" value="ACBP"/>
    <property type="match status" value="1"/>
</dbReference>
<feature type="domain" description="PRELI/MSF1" evidence="4">
    <location>
        <begin position="249"/>
        <end position="425"/>
    </location>
</feature>
<dbReference type="PROSITE" id="PS51228">
    <property type="entry name" value="ACB_2"/>
    <property type="match status" value="1"/>
</dbReference>
<dbReference type="AlphaFoldDB" id="A0A1W0A9B9"/>
<keyword evidence="3" id="KW-1133">Transmembrane helix</keyword>
<feature type="domain" description="ACB" evidence="5">
    <location>
        <begin position="8"/>
        <end position="99"/>
    </location>
</feature>
<evidence type="ECO:0000256" key="3">
    <source>
        <dbReference type="SAM" id="Phobius"/>
    </source>
</evidence>
<dbReference type="STRING" id="74557.A0A1W0A9B9"/>
<dbReference type="PROSITE" id="PS50904">
    <property type="entry name" value="PRELI_MSF1"/>
    <property type="match status" value="1"/>
</dbReference>
<evidence type="ECO:0000259" key="5">
    <source>
        <dbReference type="PROSITE" id="PS51228"/>
    </source>
</evidence>
<protein>
    <recommendedName>
        <fullName evidence="8">ACB domain-containing protein</fullName>
    </recommendedName>
</protein>
<dbReference type="GO" id="GO:0000062">
    <property type="term" value="F:fatty-acyl-CoA binding"/>
    <property type="evidence" value="ECO:0007669"/>
    <property type="project" value="InterPro"/>
</dbReference>
<keyword evidence="3" id="KW-0812">Transmembrane</keyword>
<dbReference type="Proteomes" id="UP000243217">
    <property type="component" value="Unassembled WGS sequence"/>
</dbReference>
<dbReference type="InterPro" id="IPR000582">
    <property type="entry name" value="Acyl-CoA-binding_protein"/>
</dbReference>
<proteinExistence type="inferred from homology"/>
<keyword evidence="2" id="KW-0446">Lipid-binding</keyword>
<organism evidence="6 7">
    <name type="scientific">Thraustotheca clavata</name>
    <dbReference type="NCBI Taxonomy" id="74557"/>
    <lineage>
        <taxon>Eukaryota</taxon>
        <taxon>Sar</taxon>
        <taxon>Stramenopiles</taxon>
        <taxon>Oomycota</taxon>
        <taxon>Saprolegniomycetes</taxon>
        <taxon>Saprolegniales</taxon>
        <taxon>Achlyaceae</taxon>
        <taxon>Thraustotheca</taxon>
    </lineage>
</organism>
<evidence type="ECO:0000256" key="1">
    <source>
        <dbReference type="ARBA" id="ARBA00005567"/>
    </source>
</evidence>
<evidence type="ECO:0000313" key="7">
    <source>
        <dbReference type="Proteomes" id="UP000243217"/>
    </source>
</evidence>
<dbReference type="Pfam" id="PF04707">
    <property type="entry name" value="PRELI"/>
    <property type="match status" value="1"/>
</dbReference>
<dbReference type="InterPro" id="IPR006797">
    <property type="entry name" value="PRELI/MSF1_dom"/>
</dbReference>
<dbReference type="EMBL" id="JNBS01000325">
    <property type="protein sequence ID" value="OQS06600.1"/>
    <property type="molecule type" value="Genomic_DNA"/>
</dbReference>
<keyword evidence="7" id="KW-1185">Reference proteome</keyword>
<comment type="similarity">
    <text evidence="1">Belongs to the ACBP family.</text>
</comment>
<keyword evidence="3" id="KW-0472">Membrane</keyword>
<gene>
    <name evidence="6" type="ORF">THRCLA_01359</name>
</gene>
<dbReference type="InterPro" id="IPR014352">
    <property type="entry name" value="FERM/acyl-CoA-bd_prot_sf"/>
</dbReference>
<feature type="transmembrane region" description="Helical" evidence="3">
    <location>
        <begin position="121"/>
        <end position="145"/>
    </location>
</feature>
<dbReference type="OrthoDB" id="10039049at2759"/>
<reference evidence="6 7" key="1">
    <citation type="journal article" date="2014" name="Genome Biol. Evol.">
        <title>The secreted proteins of Achlya hypogyna and Thraustotheca clavata identify the ancestral oomycete secretome and reveal gene acquisitions by horizontal gene transfer.</title>
        <authorList>
            <person name="Misner I."/>
            <person name="Blouin N."/>
            <person name="Leonard G."/>
            <person name="Richards T.A."/>
            <person name="Lane C.E."/>
        </authorList>
    </citation>
    <scope>NUCLEOTIDE SEQUENCE [LARGE SCALE GENOMIC DNA]</scope>
    <source>
        <strain evidence="6 7">ATCC 34112</strain>
    </source>
</reference>
<dbReference type="GO" id="GO:0006631">
    <property type="term" value="P:fatty acid metabolic process"/>
    <property type="evidence" value="ECO:0007669"/>
    <property type="project" value="TreeGrafter"/>
</dbReference>
<evidence type="ECO:0000259" key="4">
    <source>
        <dbReference type="PROSITE" id="PS50904"/>
    </source>
</evidence>
<comment type="caution">
    <text evidence="6">The sequence shown here is derived from an EMBL/GenBank/DDBJ whole genome shotgun (WGS) entry which is preliminary data.</text>
</comment>
<evidence type="ECO:0000313" key="6">
    <source>
        <dbReference type="EMBL" id="OQS06600.1"/>
    </source>
</evidence>
<evidence type="ECO:0000256" key="2">
    <source>
        <dbReference type="ARBA" id="ARBA00023121"/>
    </source>
</evidence>
<dbReference type="PANTHER" id="PTHR23310">
    <property type="entry name" value="ACYL-COA-BINDING PROTEIN, ACBP"/>
    <property type="match status" value="1"/>
</dbReference>
<evidence type="ECO:0008006" key="8">
    <source>
        <dbReference type="Google" id="ProtNLM"/>
    </source>
</evidence>
<dbReference type="PANTHER" id="PTHR23310:SF62">
    <property type="entry name" value="ACYL-COA BINDING PROTEIN 1, ISOFORM A"/>
    <property type="match status" value="1"/>
</dbReference>
<dbReference type="SUPFAM" id="SSF47027">
    <property type="entry name" value="Acyl-CoA binding protein"/>
    <property type="match status" value="1"/>
</dbReference>
<dbReference type="InterPro" id="IPR035984">
    <property type="entry name" value="Acyl-CoA-binding_sf"/>
</dbReference>
<name>A0A1W0A9B9_9STRA</name>
<dbReference type="PRINTS" id="PR00689">
    <property type="entry name" value="ACOABINDINGP"/>
</dbReference>
<feature type="transmembrane region" description="Helical" evidence="3">
    <location>
        <begin position="165"/>
        <end position="184"/>
    </location>
</feature>